<evidence type="ECO:0000256" key="1">
    <source>
        <dbReference type="ARBA" id="ARBA00004651"/>
    </source>
</evidence>
<comment type="similarity">
    <text evidence="2">Belongs to the binding-protein-dependent transport system permease family. HisMQ subfamily.</text>
</comment>
<dbReference type="Proteomes" id="UP001235840">
    <property type="component" value="Unassembled WGS sequence"/>
</dbReference>
<evidence type="ECO:0000313" key="12">
    <source>
        <dbReference type="Proteomes" id="UP001235840"/>
    </source>
</evidence>
<evidence type="ECO:0000256" key="7">
    <source>
        <dbReference type="ARBA" id="ARBA00022989"/>
    </source>
</evidence>
<evidence type="ECO:0000256" key="8">
    <source>
        <dbReference type="ARBA" id="ARBA00023136"/>
    </source>
</evidence>
<organism evidence="11 12">
    <name type="scientific">Caldalkalibacillus horti</name>
    <dbReference type="NCBI Taxonomy" id="77523"/>
    <lineage>
        <taxon>Bacteria</taxon>
        <taxon>Bacillati</taxon>
        <taxon>Bacillota</taxon>
        <taxon>Bacilli</taxon>
        <taxon>Bacillales</taxon>
        <taxon>Bacillaceae</taxon>
        <taxon>Caldalkalibacillus</taxon>
    </lineage>
</organism>
<reference evidence="11 12" key="1">
    <citation type="submission" date="2023-07" db="EMBL/GenBank/DDBJ databases">
        <title>Genomic Encyclopedia of Type Strains, Phase IV (KMG-IV): sequencing the most valuable type-strain genomes for metagenomic binning, comparative biology and taxonomic classification.</title>
        <authorList>
            <person name="Goeker M."/>
        </authorList>
    </citation>
    <scope>NUCLEOTIDE SEQUENCE [LARGE SCALE GENOMIC DNA]</scope>
    <source>
        <strain evidence="11 12">DSM 12751</strain>
    </source>
</reference>
<gene>
    <name evidence="11" type="ORF">J2S11_003907</name>
</gene>
<keyword evidence="4" id="KW-1003">Cell membrane</keyword>
<comment type="caution">
    <text evidence="11">The sequence shown here is derived from an EMBL/GenBank/DDBJ whole genome shotgun (WGS) entry which is preliminary data.</text>
</comment>
<dbReference type="PROSITE" id="PS50928">
    <property type="entry name" value="ABC_TM1"/>
    <property type="match status" value="1"/>
</dbReference>
<dbReference type="InterPro" id="IPR035906">
    <property type="entry name" value="MetI-like_sf"/>
</dbReference>
<feature type="transmembrane region" description="Helical" evidence="9">
    <location>
        <begin position="201"/>
        <end position="220"/>
    </location>
</feature>
<comment type="subcellular location">
    <subcellularLocation>
        <location evidence="1 9">Cell membrane</location>
        <topology evidence="1 9">Multi-pass membrane protein</topology>
    </subcellularLocation>
</comment>
<keyword evidence="8 9" id="KW-0472">Membrane</keyword>
<dbReference type="NCBIfam" id="TIGR01726">
    <property type="entry name" value="HEQRo_perm_3TM"/>
    <property type="match status" value="1"/>
</dbReference>
<evidence type="ECO:0000313" key="11">
    <source>
        <dbReference type="EMBL" id="MDQ0167977.1"/>
    </source>
</evidence>
<dbReference type="RefSeq" id="WP_307397348.1">
    <property type="nucleotide sequence ID" value="NZ_BAAADK010000017.1"/>
</dbReference>
<dbReference type="Gene3D" id="1.10.3720.10">
    <property type="entry name" value="MetI-like"/>
    <property type="match status" value="1"/>
</dbReference>
<keyword evidence="5 9" id="KW-0812">Transmembrane</keyword>
<evidence type="ECO:0000256" key="4">
    <source>
        <dbReference type="ARBA" id="ARBA00022475"/>
    </source>
</evidence>
<proteinExistence type="inferred from homology"/>
<dbReference type="CDD" id="cd06261">
    <property type="entry name" value="TM_PBP2"/>
    <property type="match status" value="1"/>
</dbReference>
<keyword evidence="7 9" id="KW-1133">Transmembrane helix</keyword>
<evidence type="ECO:0000256" key="3">
    <source>
        <dbReference type="ARBA" id="ARBA00022448"/>
    </source>
</evidence>
<keyword evidence="3 9" id="KW-0813">Transport</keyword>
<keyword evidence="6" id="KW-0029">Amino-acid transport</keyword>
<dbReference type="InterPro" id="IPR000515">
    <property type="entry name" value="MetI-like"/>
</dbReference>
<accession>A0ABT9W403</accession>
<feature type="transmembrane region" description="Helical" evidence="9">
    <location>
        <begin position="34"/>
        <end position="54"/>
    </location>
</feature>
<keyword evidence="12" id="KW-1185">Reference proteome</keyword>
<evidence type="ECO:0000256" key="6">
    <source>
        <dbReference type="ARBA" id="ARBA00022970"/>
    </source>
</evidence>
<feature type="domain" description="ABC transmembrane type-1" evidence="10">
    <location>
        <begin position="30"/>
        <end position="220"/>
    </location>
</feature>
<evidence type="ECO:0000256" key="5">
    <source>
        <dbReference type="ARBA" id="ARBA00022692"/>
    </source>
</evidence>
<dbReference type="SUPFAM" id="SSF161098">
    <property type="entry name" value="MetI-like"/>
    <property type="match status" value="1"/>
</dbReference>
<feature type="transmembrane region" description="Helical" evidence="9">
    <location>
        <begin position="75"/>
        <end position="94"/>
    </location>
</feature>
<dbReference type="Pfam" id="PF00528">
    <property type="entry name" value="BPD_transp_1"/>
    <property type="match status" value="1"/>
</dbReference>
<evidence type="ECO:0000256" key="2">
    <source>
        <dbReference type="ARBA" id="ARBA00010072"/>
    </source>
</evidence>
<dbReference type="PANTHER" id="PTHR30614:SF20">
    <property type="entry name" value="GLUTAMINE TRANSPORT SYSTEM PERMEASE PROTEIN GLNP"/>
    <property type="match status" value="1"/>
</dbReference>
<dbReference type="PANTHER" id="PTHR30614">
    <property type="entry name" value="MEMBRANE COMPONENT OF AMINO ACID ABC TRANSPORTER"/>
    <property type="match status" value="1"/>
</dbReference>
<evidence type="ECO:0000256" key="9">
    <source>
        <dbReference type="RuleBase" id="RU363032"/>
    </source>
</evidence>
<name>A0ABT9W403_9BACI</name>
<dbReference type="EMBL" id="JAUSTY010000022">
    <property type="protein sequence ID" value="MDQ0167977.1"/>
    <property type="molecule type" value="Genomic_DNA"/>
</dbReference>
<dbReference type="InterPro" id="IPR010065">
    <property type="entry name" value="AA_ABC_transptr_permease_3TM"/>
</dbReference>
<dbReference type="InterPro" id="IPR043429">
    <property type="entry name" value="ArtM/GltK/GlnP/TcyL/YhdX-like"/>
</dbReference>
<protein>
    <submittedName>
        <fullName evidence="11">Polar amino acid transport system permease protein</fullName>
    </submittedName>
</protein>
<sequence>MDWLFDFFQNVLNFDLRLVYAYRSIYLQGAWNTLQITFISVIIGTILGVIIGLARLSSFKILRGITLTFIDVFRGTPLLVQILIIHSALLPTIFGSSQGVWVSGIVALSLNSAAYVAEIFRAGIQSLDKGQMEASRSLGMTYWQATWNIILPQAFKRMLPPLGNETIMLLKDSSLLMVISFKDIMYAGKTVQGATFKAWEAYLPVAVIYLIMTLVLARFVRYLEKRYSTEGVK</sequence>
<evidence type="ECO:0000259" key="10">
    <source>
        <dbReference type="PROSITE" id="PS50928"/>
    </source>
</evidence>